<dbReference type="SUPFAM" id="SSF49899">
    <property type="entry name" value="Concanavalin A-like lectins/glucanases"/>
    <property type="match status" value="1"/>
</dbReference>
<reference evidence="4" key="1">
    <citation type="submission" date="2022-10" db="EMBL/GenBank/DDBJ databases">
        <title>Genome assembly of Pristionchus species.</title>
        <authorList>
            <person name="Yoshida K."/>
            <person name="Sommer R.J."/>
        </authorList>
    </citation>
    <scope>NUCLEOTIDE SEQUENCE [LARGE SCALE GENOMIC DNA]</scope>
    <source>
        <strain evidence="4">RS5460</strain>
    </source>
</reference>
<keyword evidence="4" id="KW-1185">Reference proteome</keyword>
<dbReference type="InterPro" id="IPR003877">
    <property type="entry name" value="SPRY_dom"/>
</dbReference>
<dbReference type="EMBL" id="BTRK01000005">
    <property type="protein sequence ID" value="GMR53292.1"/>
    <property type="molecule type" value="Genomic_DNA"/>
</dbReference>
<dbReference type="InterPro" id="IPR050618">
    <property type="entry name" value="Ubq-SigPath_Reg"/>
</dbReference>
<evidence type="ECO:0000256" key="1">
    <source>
        <dbReference type="SAM" id="MobiDB-lite"/>
    </source>
</evidence>
<feature type="compositionally biased region" description="Basic residues" evidence="1">
    <location>
        <begin position="552"/>
        <end position="572"/>
    </location>
</feature>
<accession>A0AAN5I5M9</accession>
<name>A0AAN5I5M9_9BILA</name>
<feature type="compositionally biased region" description="Low complexity" evidence="1">
    <location>
        <begin position="421"/>
        <end position="430"/>
    </location>
</feature>
<feature type="region of interest" description="Disordered" evidence="1">
    <location>
        <begin position="379"/>
        <end position="572"/>
    </location>
</feature>
<dbReference type="InterPro" id="IPR013320">
    <property type="entry name" value="ConA-like_dom_sf"/>
</dbReference>
<evidence type="ECO:0000259" key="2">
    <source>
        <dbReference type="PROSITE" id="PS50188"/>
    </source>
</evidence>
<feature type="compositionally biased region" description="Basic and acidic residues" evidence="1">
    <location>
        <begin position="794"/>
        <end position="812"/>
    </location>
</feature>
<sequence length="900" mass="101027">MADHRLAVIDSFGPNEDQFMASTFEADMDLIDKRLKRLYPYVDFETTQVPTQWNKDDKCTFMRVSHLNLRFMYPERPGIAIPDRKNKMEPGAVRANHPCPLFAGVYYFEVHIKESDGYMGVGLCQKSVKMNRLPGWDAQSYGYHGDDGNFFSASGTGVAYGPTFGKDDVIGCGLNLVRKTVFFTKNGANLGTALEIGGSVDELYPTVGLQTPNAMVDVNFGQMPFLYDIYKDIQSVKETVSHQVEEMRMPSAKKKSWLNGYIASWLATEGHAKALKTFCEESNTEYNDIEEENVVERKNLAKLVYDKRVAELCDELDSKLKNFNDARPLALDLRTQKFAEKVLERISMPPPSTPMKNGLAKEGNGCAAHSTVAASSASSSSISSSANGNAHPSMAGNGTASAPPPTSRPRGADLLMEQGPSCSTSSSATSLRGGKGIEMNTMSPSRPHKRRSSGAKVMDGERRDSSGSRPPSSDFGPPPRRRSARGKEERRRDEDDEEMEVDIPSDSMRRVVSKGTMQIVRKDSSKNGGPSSSKNFEVTEDELALLLNKTPLKSRSRSSRSKSRSGRKKKGWKGIEIVQEGRSIAPSLKEHEEDIKLRCGYTKAEEEEANRLYEEMIREGMEINSEAKALVKKHPREFKYATVSRHLQDALYSVMCNSREEVEKNEIFGERRARCLVHSMNKGLLKLEFGHVMCESRLARLEKSVRTQKVHFMKVGCAMAPFIDIEGLMGRQSDHQLLREKKGTASFYDPNDMRMLERRRVQTEIEEKMRIARETQEIAAKAHRKKKRKLRKKERMERSNEMERGEEGDGMEKKRRWRRTEGSDRPPKLRAERGTPMEVEDGQSGSRREGNRSSQRGSNRRGRGGRSGTRGVESERLLERREGEGEGGETASHPGEGTAF</sequence>
<gene>
    <name evidence="3" type="ORF">PMAYCL1PPCAC_23487</name>
</gene>
<evidence type="ECO:0000313" key="3">
    <source>
        <dbReference type="EMBL" id="GMR53292.1"/>
    </source>
</evidence>
<feature type="region of interest" description="Disordered" evidence="1">
    <location>
        <begin position="345"/>
        <end position="364"/>
    </location>
</feature>
<feature type="compositionally biased region" description="Acidic residues" evidence="1">
    <location>
        <begin position="494"/>
        <end position="503"/>
    </location>
</feature>
<feature type="domain" description="B30.2/SPRY" evidence="2">
    <location>
        <begin position="31"/>
        <end position="225"/>
    </location>
</feature>
<feature type="compositionally biased region" description="Basic and acidic residues" evidence="1">
    <location>
        <begin position="819"/>
        <end position="835"/>
    </location>
</feature>
<feature type="compositionally biased region" description="Basic residues" evidence="1">
    <location>
        <begin position="781"/>
        <end position="793"/>
    </location>
</feature>
<comment type="caution">
    <text evidence="3">The sequence shown here is derived from an EMBL/GenBank/DDBJ whole genome shotgun (WGS) entry which is preliminary data.</text>
</comment>
<dbReference type="SMART" id="SM00449">
    <property type="entry name" value="SPRY"/>
    <property type="match status" value="1"/>
</dbReference>
<dbReference type="AlphaFoldDB" id="A0AAN5I5M9"/>
<organism evidence="3 4">
    <name type="scientific">Pristionchus mayeri</name>
    <dbReference type="NCBI Taxonomy" id="1317129"/>
    <lineage>
        <taxon>Eukaryota</taxon>
        <taxon>Metazoa</taxon>
        <taxon>Ecdysozoa</taxon>
        <taxon>Nematoda</taxon>
        <taxon>Chromadorea</taxon>
        <taxon>Rhabditida</taxon>
        <taxon>Rhabditina</taxon>
        <taxon>Diplogasteromorpha</taxon>
        <taxon>Diplogasteroidea</taxon>
        <taxon>Neodiplogasteridae</taxon>
        <taxon>Pristionchus</taxon>
    </lineage>
</organism>
<dbReference type="PANTHER" id="PTHR12864">
    <property type="entry name" value="RAN BINDING PROTEIN 9-RELATED"/>
    <property type="match status" value="1"/>
</dbReference>
<evidence type="ECO:0000313" key="4">
    <source>
        <dbReference type="Proteomes" id="UP001328107"/>
    </source>
</evidence>
<feature type="compositionally biased region" description="Basic and acidic residues" evidence="1">
    <location>
        <begin position="872"/>
        <end position="884"/>
    </location>
</feature>
<dbReference type="InterPro" id="IPR043136">
    <property type="entry name" value="B30.2/SPRY_sf"/>
</dbReference>
<dbReference type="InterPro" id="IPR001870">
    <property type="entry name" value="B30.2/SPRY"/>
</dbReference>
<proteinExistence type="predicted"/>
<dbReference type="Pfam" id="PF00622">
    <property type="entry name" value="SPRY"/>
    <property type="match status" value="1"/>
</dbReference>
<dbReference type="Proteomes" id="UP001328107">
    <property type="component" value="Unassembled WGS sequence"/>
</dbReference>
<feature type="compositionally biased region" description="Low complexity" evidence="1">
    <location>
        <begin position="526"/>
        <end position="535"/>
    </location>
</feature>
<dbReference type="Gene3D" id="2.60.120.920">
    <property type="match status" value="1"/>
</dbReference>
<dbReference type="PROSITE" id="PS50188">
    <property type="entry name" value="B302_SPRY"/>
    <property type="match status" value="1"/>
</dbReference>
<feature type="region of interest" description="Disordered" evidence="1">
    <location>
        <begin position="779"/>
        <end position="900"/>
    </location>
</feature>
<protein>
    <recommendedName>
        <fullName evidence="2">B30.2/SPRY domain-containing protein</fullName>
    </recommendedName>
</protein>